<dbReference type="GO" id="GO:0070198">
    <property type="term" value="P:protein localization to chromosome, telomeric region"/>
    <property type="evidence" value="ECO:0007669"/>
    <property type="project" value="TreeGrafter"/>
</dbReference>
<name>A0A8J6K4F7_ELECQ</name>
<feature type="compositionally biased region" description="Acidic residues" evidence="3">
    <location>
        <begin position="373"/>
        <end position="385"/>
    </location>
</feature>
<dbReference type="AlphaFoldDB" id="A0A8J6K4F7"/>
<dbReference type="GO" id="GO:0031848">
    <property type="term" value="P:protection from non-homologous end joining at telomere"/>
    <property type="evidence" value="ECO:0007669"/>
    <property type="project" value="InterPro"/>
</dbReference>
<feature type="region of interest" description="Disordered" evidence="3">
    <location>
        <begin position="314"/>
        <end position="391"/>
    </location>
</feature>
<feature type="domain" description="Telomere repeat-binding factor dimerisation" evidence="4">
    <location>
        <begin position="11"/>
        <end position="164"/>
    </location>
</feature>
<dbReference type="Pfam" id="PF08558">
    <property type="entry name" value="TRF"/>
    <property type="match status" value="1"/>
</dbReference>
<feature type="region of interest" description="Disordered" evidence="3">
    <location>
        <begin position="170"/>
        <end position="224"/>
    </location>
</feature>
<dbReference type="GO" id="GO:0003691">
    <property type="term" value="F:double-stranded telomeric DNA binding"/>
    <property type="evidence" value="ECO:0007669"/>
    <property type="project" value="TreeGrafter"/>
</dbReference>
<dbReference type="PANTHER" id="PTHR46833:SF1">
    <property type="entry name" value="TELOMERIC REPEAT-BINDING FACTOR 2"/>
    <property type="match status" value="1"/>
</dbReference>
<accession>A0A8J6K4F7</accession>
<keyword evidence="2" id="KW-0539">Nucleus</keyword>
<dbReference type="GO" id="GO:0032208">
    <property type="term" value="P:negative regulation of telomere maintenance via recombination"/>
    <property type="evidence" value="ECO:0007669"/>
    <property type="project" value="TreeGrafter"/>
</dbReference>
<dbReference type="InterPro" id="IPR036507">
    <property type="entry name" value="Telomere_rpt-bd_fac_dimer_sf"/>
</dbReference>
<dbReference type="GO" id="GO:0042803">
    <property type="term" value="F:protein homodimerization activity"/>
    <property type="evidence" value="ECO:0007669"/>
    <property type="project" value="InterPro"/>
</dbReference>
<dbReference type="OrthoDB" id="608866at2759"/>
<evidence type="ECO:0000313" key="5">
    <source>
        <dbReference type="EMBL" id="KAG9474979.1"/>
    </source>
</evidence>
<evidence type="ECO:0000256" key="3">
    <source>
        <dbReference type="SAM" id="MobiDB-lite"/>
    </source>
</evidence>
<dbReference type="InterPro" id="IPR030657">
    <property type="entry name" value="TERF2"/>
</dbReference>
<protein>
    <recommendedName>
        <fullName evidence="4">Telomere repeat-binding factor dimerisation domain-containing protein</fullName>
    </recommendedName>
</protein>
<keyword evidence="6" id="KW-1185">Reference proteome</keyword>
<feature type="compositionally biased region" description="Polar residues" evidence="3">
    <location>
        <begin position="361"/>
        <end position="370"/>
    </location>
</feature>
<dbReference type="Gene3D" id="1.25.40.210">
    <property type="entry name" value="Telomere repeat-binding factor, dimerisation domain"/>
    <property type="match status" value="1"/>
</dbReference>
<dbReference type="EMBL" id="WNTK01000012">
    <property type="protein sequence ID" value="KAG9474979.1"/>
    <property type="molecule type" value="Genomic_DNA"/>
</dbReference>
<evidence type="ECO:0000256" key="1">
    <source>
        <dbReference type="ARBA" id="ARBA00023125"/>
    </source>
</evidence>
<evidence type="ECO:0000259" key="4">
    <source>
        <dbReference type="Pfam" id="PF08558"/>
    </source>
</evidence>
<gene>
    <name evidence="5" type="ORF">GDO78_003445</name>
</gene>
<dbReference type="PANTHER" id="PTHR46833">
    <property type="entry name" value="TELOMERIC REPEAT-BINDING FACTOR 2 TERF2"/>
    <property type="match status" value="1"/>
</dbReference>
<dbReference type="InterPro" id="IPR013867">
    <property type="entry name" value="Telomere_rpt-bd_fac_dimer_dom"/>
</dbReference>
<dbReference type="GO" id="GO:0061820">
    <property type="term" value="P:telomeric D-loop disassembly"/>
    <property type="evidence" value="ECO:0007669"/>
    <property type="project" value="TreeGrafter"/>
</dbReference>
<dbReference type="GO" id="GO:1905839">
    <property type="term" value="P:negative regulation of telomeric D-loop disassembly"/>
    <property type="evidence" value="ECO:0007669"/>
    <property type="project" value="TreeGrafter"/>
</dbReference>
<dbReference type="GO" id="GO:0070187">
    <property type="term" value="C:shelterin complex"/>
    <property type="evidence" value="ECO:0007669"/>
    <property type="project" value="TreeGrafter"/>
</dbReference>
<feature type="compositionally biased region" description="Polar residues" evidence="3">
    <location>
        <begin position="185"/>
        <end position="219"/>
    </location>
</feature>
<dbReference type="GO" id="GO:0003720">
    <property type="term" value="F:telomerase activity"/>
    <property type="evidence" value="ECO:0007669"/>
    <property type="project" value="TreeGrafter"/>
</dbReference>
<evidence type="ECO:0000313" key="6">
    <source>
        <dbReference type="Proteomes" id="UP000770717"/>
    </source>
</evidence>
<feature type="compositionally biased region" description="Polar residues" evidence="3">
    <location>
        <begin position="334"/>
        <end position="344"/>
    </location>
</feature>
<dbReference type="GO" id="GO:0032210">
    <property type="term" value="P:regulation of telomere maintenance via telomerase"/>
    <property type="evidence" value="ECO:0007669"/>
    <property type="project" value="TreeGrafter"/>
</dbReference>
<comment type="caution">
    <text evidence="5">The sequence shown here is derived from an EMBL/GenBank/DDBJ whole genome shotgun (WGS) entry which is preliminary data.</text>
</comment>
<proteinExistence type="predicted"/>
<dbReference type="SUPFAM" id="SSF63600">
    <property type="entry name" value="Telomeric repeat binding factor (TRF) dimerisation domain"/>
    <property type="match status" value="1"/>
</dbReference>
<keyword evidence="1" id="KW-0238">DNA-binding</keyword>
<evidence type="ECO:0000256" key="2">
    <source>
        <dbReference type="ARBA" id="ARBA00023242"/>
    </source>
</evidence>
<dbReference type="GO" id="GO:0031627">
    <property type="term" value="P:telomeric loop formation"/>
    <property type="evidence" value="ECO:0007669"/>
    <property type="project" value="TreeGrafter"/>
</dbReference>
<dbReference type="GO" id="GO:0098505">
    <property type="term" value="F:G-rich strand telomeric DNA binding"/>
    <property type="evidence" value="ECO:0007669"/>
    <property type="project" value="TreeGrafter"/>
</dbReference>
<sequence>MFVFCSLVLIQRRLKVVTQNSRILLFMRFLSCIKEGEDLDCRFDEDKNETPLESAIAVLDLMKQEETFPADLIHTNQQMLKEAAVVYCIQKKQFSRAGNILKKHISNSRNTRKLRAELMHIIQERNVKHPMIANFSLCTVKEKIYDMFEKFVRNIPSFLLTLAQKDHADLKGESKGPLTPEKQPKQTPGNASPTGEPSTSATPDHLSLASQSKDVSSSEMDVGSDVDCGPTYSLSAIRSKFLLLCQDDNPDAKFRHLCETDFCRETACLHSVSTKSQTSKTARACSPRVDASVLREMGQQRCLVSLHQLVMQEDSQQESEIEEDVKQKMASPKKPQQQERNNTPVRRVFSSPAASKKRKISTGSRVSSKASAEEEPDTWSDEDSLFLDNSK</sequence>
<organism evidence="5 6">
    <name type="scientific">Eleutherodactylus coqui</name>
    <name type="common">Puerto Rican coqui</name>
    <dbReference type="NCBI Taxonomy" id="57060"/>
    <lineage>
        <taxon>Eukaryota</taxon>
        <taxon>Metazoa</taxon>
        <taxon>Chordata</taxon>
        <taxon>Craniata</taxon>
        <taxon>Vertebrata</taxon>
        <taxon>Euteleostomi</taxon>
        <taxon>Amphibia</taxon>
        <taxon>Batrachia</taxon>
        <taxon>Anura</taxon>
        <taxon>Neobatrachia</taxon>
        <taxon>Hyloidea</taxon>
        <taxon>Eleutherodactylidae</taxon>
        <taxon>Eleutherodactylinae</taxon>
        <taxon>Eleutherodactylus</taxon>
        <taxon>Eleutherodactylus</taxon>
    </lineage>
</organism>
<dbReference type="Proteomes" id="UP000770717">
    <property type="component" value="Unassembled WGS sequence"/>
</dbReference>
<reference evidence="5" key="1">
    <citation type="thesis" date="2020" institute="ProQuest LLC" country="789 East Eisenhower Parkway, Ann Arbor, MI, USA">
        <title>Comparative Genomics and Chromosome Evolution.</title>
        <authorList>
            <person name="Mudd A.B."/>
        </authorList>
    </citation>
    <scope>NUCLEOTIDE SEQUENCE</scope>
    <source>
        <strain evidence="5">HN-11 Male</strain>
        <tissue evidence="5">Kidney and liver</tissue>
    </source>
</reference>